<dbReference type="NCBIfam" id="TIGR00369">
    <property type="entry name" value="unchar_dom_1"/>
    <property type="match status" value="1"/>
</dbReference>
<dbReference type="CDD" id="cd03443">
    <property type="entry name" value="PaaI_thioesterase"/>
    <property type="match status" value="1"/>
</dbReference>
<dbReference type="InterPro" id="IPR003736">
    <property type="entry name" value="PAAI_dom"/>
</dbReference>
<feature type="domain" description="Thioesterase" evidence="3">
    <location>
        <begin position="40"/>
        <end position="117"/>
    </location>
</feature>
<evidence type="ECO:0000313" key="4">
    <source>
        <dbReference type="EMBL" id="WIF97361.1"/>
    </source>
</evidence>
<evidence type="ECO:0000256" key="1">
    <source>
        <dbReference type="ARBA" id="ARBA00008324"/>
    </source>
</evidence>
<dbReference type="EMBL" id="CP126446">
    <property type="protein sequence ID" value="WIF97361.1"/>
    <property type="molecule type" value="Genomic_DNA"/>
</dbReference>
<keyword evidence="2" id="KW-0378">Hydrolase</keyword>
<dbReference type="Pfam" id="PF03061">
    <property type="entry name" value="4HBT"/>
    <property type="match status" value="1"/>
</dbReference>
<dbReference type="InterPro" id="IPR029069">
    <property type="entry name" value="HotDog_dom_sf"/>
</dbReference>
<dbReference type="InterPro" id="IPR006683">
    <property type="entry name" value="Thioestr_dom"/>
</dbReference>
<dbReference type="PANTHER" id="PTHR43240:SF5">
    <property type="entry name" value="1,4-DIHYDROXY-2-NAPHTHOYL-COA THIOESTERASE 1"/>
    <property type="match status" value="1"/>
</dbReference>
<protein>
    <submittedName>
        <fullName evidence="4">Hotdog fold thioesterase</fullName>
    </submittedName>
</protein>
<reference evidence="4 5" key="1">
    <citation type="submission" date="2023-05" db="EMBL/GenBank/DDBJ databases">
        <title>Comparative genomics reveals the evidence of polycyclic aromatic hydrocarbons degradation in moderately halophilic genus Pontibacillus.</title>
        <authorList>
            <person name="Yang H."/>
            <person name="Qian Z."/>
        </authorList>
    </citation>
    <scope>NUCLEOTIDE SEQUENCE [LARGE SCALE GENOMIC DNA]</scope>
    <source>
        <strain evidence="5">HN14</strain>
    </source>
</reference>
<dbReference type="RefSeq" id="WP_231418835.1">
    <property type="nucleotide sequence ID" value="NZ_CP126446.1"/>
</dbReference>
<evidence type="ECO:0000259" key="3">
    <source>
        <dbReference type="Pfam" id="PF03061"/>
    </source>
</evidence>
<dbReference type="PANTHER" id="PTHR43240">
    <property type="entry name" value="1,4-DIHYDROXY-2-NAPHTHOYL-COA THIOESTERASE 1"/>
    <property type="match status" value="1"/>
</dbReference>
<dbReference type="Gene3D" id="3.10.129.10">
    <property type="entry name" value="Hotdog Thioesterase"/>
    <property type="match status" value="1"/>
</dbReference>
<evidence type="ECO:0000256" key="2">
    <source>
        <dbReference type="ARBA" id="ARBA00022801"/>
    </source>
</evidence>
<dbReference type="Proteomes" id="UP001236652">
    <property type="component" value="Chromosome"/>
</dbReference>
<gene>
    <name evidence="4" type="ORF">QNI29_16740</name>
</gene>
<sequence length="130" mass="14127">MNLTAKNTLLGALGIEEVEMTKERVVLSMPVDERTHQPLGFLHGGASVALAETAASIGSILHVDMEQYNVFGIEINANHIKAKRSGTVYGIATPTHIGKSTMVWEIKVVDEEDELICLSRCTVGVVPRKK</sequence>
<dbReference type="SUPFAM" id="SSF54637">
    <property type="entry name" value="Thioesterase/thiol ester dehydrase-isomerase"/>
    <property type="match status" value="1"/>
</dbReference>
<proteinExistence type="inferred from homology"/>
<comment type="similarity">
    <text evidence="1">Belongs to the thioesterase PaaI family.</text>
</comment>
<evidence type="ECO:0000313" key="5">
    <source>
        <dbReference type="Proteomes" id="UP001236652"/>
    </source>
</evidence>
<accession>A0ABY8V0F8</accession>
<organism evidence="4 5">
    <name type="scientific">Pontibacillus chungwhensis</name>
    <dbReference type="NCBI Taxonomy" id="265426"/>
    <lineage>
        <taxon>Bacteria</taxon>
        <taxon>Bacillati</taxon>
        <taxon>Bacillota</taxon>
        <taxon>Bacilli</taxon>
        <taxon>Bacillales</taxon>
        <taxon>Bacillaceae</taxon>
        <taxon>Pontibacillus</taxon>
    </lineage>
</organism>
<keyword evidence="5" id="KW-1185">Reference proteome</keyword>
<name>A0ABY8V0F8_9BACI</name>